<reference evidence="1" key="1">
    <citation type="submission" date="2017-03" db="EMBL/GenBank/DDBJ databases">
        <title>The mitochondrial genome of the carnivorous plant Utricularia reniformis (Lentibulariaceae): structure, comparative analysis and evolutionary landmarks.</title>
        <authorList>
            <person name="Silva S.R."/>
            <person name="Alvarenga D.O."/>
            <person name="Michael T.P."/>
            <person name="Miranda V.F.O."/>
            <person name="Varani A.M."/>
        </authorList>
    </citation>
    <scope>NUCLEOTIDE SEQUENCE</scope>
</reference>
<name>A0A1Y0B3V2_9LAMI</name>
<organism evidence="1">
    <name type="scientific">Utricularia reniformis</name>
    <dbReference type="NCBI Taxonomy" id="192314"/>
    <lineage>
        <taxon>Eukaryota</taxon>
        <taxon>Viridiplantae</taxon>
        <taxon>Streptophyta</taxon>
        <taxon>Embryophyta</taxon>
        <taxon>Tracheophyta</taxon>
        <taxon>Spermatophyta</taxon>
        <taxon>Magnoliopsida</taxon>
        <taxon>eudicotyledons</taxon>
        <taxon>Gunneridae</taxon>
        <taxon>Pentapetalae</taxon>
        <taxon>asterids</taxon>
        <taxon>lamiids</taxon>
        <taxon>Lamiales</taxon>
        <taxon>Lentibulariaceae</taxon>
        <taxon>Utricularia</taxon>
    </lineage>
</organism>
<keyword evidence="1" id="KW-0496">Mitochondrion</keyword>
<accession>A0A1Y0B3V2</accession>
<dbReference type="EMBL" id="KY774314">
    <property type="protein sequence ID" value="ART32080.1"/>
    <property type="molecule type" value="Genomic_DNA"/>
</dbReference>
<gene>
    <name evidence="1" type="ORF">AEK19_MT1913</name>
</gene>
<sequence length="127" mass="14674">MGTSGIIQGCQLKILKMMNCCMQLKKAQQWKEIGNINWYQIYSHVPIFLFLGPTRFENGLVIHKDKESFLVVPSKNDERLVGNRVYQPRKTWAINTFFFSYSISSVRGRSLLKAAKINYTIPPSDQI</sequence>
<protein>
    <submittedName>
        <fullName evidence="1">Uncharacterized protein</fullName>
    </submittedName>
</protein>
<evidence type="ECO:0000313" key="1">
    <source>
        <dbReference type="EMBL" id="ART32080.1"/>
    </source>
</evidence>
<proteinExistence type="predicted"/>
<geneLocation type="mitochondrion" evidence="1"/>
<dbReference type="AlphaFoldDB" id="A0A1Y0B3V2"/>